<evidence type="ECO:0000256" key="3">
    <source>
        <dbReference type="ARBA" id="ARBA00022989"/>
    </source>
</evidence>
<evidence type="ECO:0000256" key="6">
    <source>
        <dbReference type="SAM" id="SignalP"/>
    </source>
</evidence>
<dbReference type="GO" id="GO:0034975">
    <property type="term" value="P:protein folding in endoplasmic reticulum"/>
    <property type="evidence" value="ECO:0007669"/>
    <property type="project" value="TreeGrafter"/>
</dbReference>
<keyword evidence="2" id="KW-0812">Transmembrane</keyword>
<keyword evidence="9" id="KW-1185">Reference proteome</keyword>
<feature type="compositionally biased region" description="Pro residues" evidence="5">
    <location>
        <begin position="824"/>
        <end position="839"/>
    </location>
</feature>
<dbReference type="GO" id="GO:0005737">
    <property type="term" value="C:cytoplasm"/>
    <property type="evidence" value="ECO:0007669"/>
    <property type="project" value="TreeGrafter"/>
</dbReference>
<feature type="compositionally biased region" description="Polar residues" evidence="5">
    <location>
        <begin position="521"/>
        <end position="546"/>
    </location>
</feature>
<dbReference type="Proteomes" id="UP000758603">
    <property type="component" value="Unassembled WGS sequence"/>
</dbReference>
<dbReference type="FunFam" id="2.60.120.260:FF:000082">
    <property type="entry name" value="Sad1/UNC domain protein"/>
    <property type="match status" value="1"/>
</dbReference>
<dbReference type="InterPro" id="IPR012919">
    <property type="entry name" value="SUN_dom"/>
</dbReference>
<feature type="compositionally biased region" description="Basic and acidic residues" evidence="5">
    <location>
        <begin position="135"/>
        <end position="153"/>
    </location>
</feature>
<feature type="compositionally biased region" description="Acidic residues" evidence="5">
    <location>
        <begin position="936"/>
        <end position="945"/>
    </location>
</feature>
<feature type="region of interest" description="Disordered" evidence="5">
    <location>
        <begin position="778"/>
        <end position="854"/>
    </location>
</feature>
<dbReference type="Pfam" id="PF07738">
    <property type="entry name" value="Sad1_UNC"/>
    <property type="match status" value="1"/>
</dbReference>
<organism evidence="8 9">
    <name type="scientific">Truncatella angustata</name>
    <dbReference type="NCBI Taxonomy" id="152316"/>
    <lineage>
        <taxon>Eukaryota</taxon>
        <taxon>Fungi</taxon>
        <taxon>Dikarya</taxon>
        <taxon>Ascomycota</taxon>
        <taxon>Pezizomycotina</taxon>
        <taxon>Sordariomycetes</taxon>
        <taxon>Xylariomycetidae</taxon>
        <taxon>Amphisphaeriales</taxon>
        <taxon>Sporocadaceae</taxon>
        <taxon>Truncatella</taxon>
    </lineage>
</organism>
<evidence type="ECO:0000313" key="9">
    <source>
        <dbReference type="Proteomes" id="UP000758603"/>
    </source>
</evidence>
<keyword evidence="6" id="KW-0732">Signal</keyword>
<evidence type="ECO:0000259" key="7">
    <source>
        <dbReference type="PROSITE" id="PS51469"/>
    </source>
</evidence>
<evidence type="ECO:0000256" key="5">
    <source>
        <dbReference type="SAM" id="MobiDB-lite"/>
    </source>
</evidence>
<protein>
    <submittedName>
        <fullName evidence="8">UNC-like C-terminal-domain-containing protein</fullName>
    </submittedName>
</protein>
<evidence type="ECO:0000256" key="4">
    <source>
        <dbReference type="ARBA" id="ARBA00023136"/>
    </source>
</evidence>
<proteinExistence type="predicted"/>
<gene>
    <name evidence="8" type="ORF">BKA67DRAFT_530882</name>
</gene>
<feature type="region of interest" description="Disordered" evidence="5">
    <location>
        <begin position="18"/>
        <end position="48"/>
    </location>
</feature>
<feature type="signal peptide" evidence="6">
    <location>
        <begin position="1"/>
        <end position="19"/>
    </location>
</feature>
<comment type="caution">
    <text evidence="8">The sequence shown here is derived from an EMBL/GenBank/DDBJ whole genome shotgun (WGS) entry which is preliminary data.</text>
</comment>
<keyword evidence="4" id="KW-0472">Membrane</keyword>
<keyword evidence="3" id="KW-1133">Transmembrane helix</keyword>
<feature type="domain" description="SUN" evidence="7">
    <location>
        <begin position="197"/>
        <end position="373"/>
    </location>
</feature>
<feature type="compositionally biased region" description="Low complexity" evidence="5">
    <location>
        <begin position="80"/>
        <end position="97"/>
    </location>
</feature>
<dbReference type="PANTHER" id="PTHR12953:SF0">
    <property type="entry name" value="SUN DOMAIN-CONTAINING OSSIFICATION FACTOR"/>
    <property type="match status" value="1"/>
</dbReference>
<dbReference type="PROSITE" id="PS51469">
    <property type="entry name" value="SUN"/>
    <property type="match status" value="1"/>
</dbReference>
<evidence type="ECO:0000256" key="2">
    <source>
        <dbReference type="ARBA" id="ARBA00022692"/>
    </source>
</evidence>
<feature type="region of interest" description="Disordered" evidence="5">
    <location>
        <begin position="135"/>
        <end position="166"/>
    </location>
</feature>
<sequence>MLFLRHCAPLIYLLGTAQGQGQSQGSSSTPTPAGDATKTKTATPTAQPTCESRTINYITHTLPQQCLTVSISPATASASTTTSASETSVAVSQTASSIGGDTASGVQGHDPDSDENDLSTGAFMSFEEWKEMMLEKSGQENLEDRPRKSHDGRGQAPGDDYGTMGEEGEISLDFGAYSDKISEITSAGKPAQKDKKEKTDELSAVEKVSYDEGLGHVYRSKDAGKTCKERFNYASFDAGATVLKTNPGTKNSKAILVENKDSYMLMECRTQNKFFIVELSDDVLVDTVVLANFEFFSSMVRQFRVSVSDRYPAKLDKWKVLGEYAARNSRDVQPFLIEHPQIWARYIRIEILNHYGKEFYCPLSLLRVHGTRMLDSWKEADPSDLEAELEGEEETIAIEEAPEILEPAEPVEVVVEETVVEEPARAENQNVELLQSNFEPFWDHSYFQHRFPTYAVCRLDEAPTQSSQHTSETEGHDHTTTSVEPRGTVTAKENKPASVVSSQQSGNTSASANSATSAPSKEQSGGSNTGNRISETTTTYVQSQYSAPGGAHTSSSKPTTTSIPIKASSPTPSTPRSKTAAATSLKPPSSKPASPKASGGTTSRGKTMTATSSSVSASPTVQDSFFKQLTKRLQNLESNTTLSMQYIESQSKFLQEALAKLERRHAAKVDLFLDSLNKTVMTELREFRSQYDQIWQSTVIALESQREKFEHDNLALSTRVGLLADEVVFQKRMAIVQSVLLLGCLVLVVFGRGLGTAGLELYYPSQIQGSFSRLASPLYPSTPKGVRRESAQRRPSTMRGAIEDSTGATPNRGLVSDSDMNETPPRPPPVVRTPTPEPLVRPKGQRHLSLPENRQPLSRTVSEHTGMEFYQPPTPASIDADAGYDSEPPHLPSSPRVDYFSVKTNGDFTDHGDSTPAETTLEHFDKTVRLPRPAPEADDQAEEDAQMIPRAGLPRVPTSAAASVKPLPALPEHSDQSD</sequence>
<dbReference type="InterPro" id="IPR045120">
    <property type="entry name" value="Suco/Slp1-like"/>
</dbReference>
<dbReference type="RefSeq" id="XP_045964926.1">
    <property type="nucleotide sequence ID" value="XM_046099304.1"/>
</dbReference>
<dbReference type="PANTHER" id="PTHR12953">
    <property type="entry name" value="MEMBRANE PROTEIN CH1 RELATED"/>
    <property type="match status" value="1"/>
</dbReference>
<dbReference type="OrthoDB" id="266334at2759"/>
<feature type="region of interest" description="Disordered" evidence="5">
    <location>
        <begin position="874"/>
        <end position="896"/>
    </location>
</feature>
<feature type="chain" id="PRO_5040148990" evidence="6">
    <location>
        <begin position="20"/>
        <end position="978"/>
    </location>
</feature>
<feature type="region of interest" description="Disordered" evidence="5">
    <location>
        <begin position="928"/>
        <end position="978"/>
    </location>
</feature>
<feature type="region of interest" description="Disordered" evidence="5">
    <location>
        <begin position="462"/>
        <end position="617"/>
    </location>
</feature>
<evidence type="ECO:0000313" key="8">
    <source>
        <dbReference type="EMBL" id="KAH6660795.1"/>
    </source>
</evidence>
<feature type="compositionally biased region" description="Low complexity" evidence="5">
    <location>
        <begin position="501"/>
        <end position="520"/>
    </location>
</feature>
<dbReference type="GeneID" id="70128196"/>
<feature type="compositionally biased region" description="Low complexity" evidence="5">
    <location>
        <begin position="553"/>
        <end position="598"/>
    </location>
</feature>
<comment type="subcellular location">
    <subcellularLocation>
        <location evidence="1">Endomembrane system</location>
    </subcellularLocation>
</comment>
<reference evidence="8" key="1">
    <citation type="journal article" date="2021" name="Nat. Commun.">
        <title>Genetic determinants of endophytism in the Arabidopsis root mycobiome.</title>
        <authorList>
            <person name="Mesny F."/>
            <person name="Miyauchi S."/>
            <person name="Thiergart T."/>
            <person name="Pickel B."/>
            <person name="Atanasova L."/>
            <person name="Karlsson M."/>
            <person name="Huettel B."/>
            <person name="Barry K.W."/>
            <person name="Haridas S."/>
            <person name="Chen C."/>
            <person name="Bauer D."/>
            <person name="Andreopoulos W."/>
            <person name="Pangilinan J."/>
            <person name="LaButti K."/>
            <person name="Riley R."/>
            <person name="Lipzen A."/>
            <person name="Clum A."/>
            <person name="Drula E."/>
            <person name="Henrissat B."/>
            <person name="Kohler A."/>
            <person name="Grigoriev I.V."/>
            <person name="Martin F.M."/>
            <person name="Hacquard S."/>
        </authorList>
    </citation>
    <scope>NUCLEOTIDE SEQUENCE</scope>
    <source>
        <strain evidence="8">MPI-SDFR-AT-0073</strain>
    </source>
</reference>
<dbReference type="AlphaFoldDB" id="A0A9P8UZ68"/>
<feature type="compositionally biased region" description="Low complexity" evidence="5">
    <location>
        <begin position="607"/>
        <end position="617"/>
    </location>
</feature>
<feature type="region of interest" description="Disordered" evidence="5">
    <location>
        <begin position="80"/>
        <end position="119"/>
    </location>
</feature>
<accession>A0A9P8UZ68</accession>
<name>A0A9P8UZ68_9PEZI</name>
<dbReference type="Gene3D" id="2.60.120.260">
    <property type="entry name" value="Galactose-binding domain-like"/>
    <property type="match status" value="1"/>
</dbReference>
<evidence type="ECO:0000256" key="1">
    <source>
        <dbReference type="ARBA" id="ARBA00004308"/>
    </source>
</evidence>
<dbReference type="GO" id="GO:0016020">
    <property type="term" value="C:membrane"/>
    <property type="evidence" value="ECO:0007669"/>
    <property type="project" value="InterPro"/>
</dbReference>
<dbReference type="EMBL" id="JAGPXC010000001">
    <property type="protein sequence ID" value="KAH6660795.1"/>
    <property type="molecule type" value="Genomic_DNA"/>
</dbReference>
<dbReference type="GO" id="GO:0012505">
    <property type="term" value="C:endomembrane system"/>
    <property type="evidence" value="ECO:0007669"/>
    <property type="project" value="UniProtKB-SubCell"/>
</dbReference>